<dbReference type="GO" id="GO:0019843">
    <property type="term" value="F:rRNA binding"/>
    <property type="evidence" value="ECO:0007669"/>
    <property type="project" value="UniProtKB-KW"/>
</dbReference>
<comment type="similarity">
    <text evidence="16">Belongs to the RNase E/G family. RNase E subfamily.</text>
</comment>
<gene>
    <name evidence="16" type="primary">rne</name>
    <name evidence="19" type="ORF">MARPU_04110</name>
</gene>
<evidence type="ECO:0000256" key="3">
    <source>
        <dbReference type="ARBA" id="ARBA00022490"/>
    </source>
</evidence>
<dbReference type="PANTHER" id="PTHR30001:SF1">
    <property type="entry name" value="RIBONUCLEASE E_G-LIKE PROTEIN, CHLOROPLASTIC"/>
    <property type="match status" value="1"/>
</dbReference>
<comment type="function">
    <text evidence="16">Endoribonuclease that plays a central role in RNA processing and decay. Required for the maturation of 5S and 16S rRNAs and the majority of tRNAs. Also involved in the degradation of most mRNAs.</text>
</comment>
<proteinExistence type="inferred from homology"/>
<dbReference type="Pfam" id="PF10150">
    <property type="entry name" value="RNase_E_G"/>
    <property type="match status" value="1"/>
</dbReference>
<evidence type="ECO:0000313" key="19">
    <source>
        <dbReference type="EMBL" id="AHF03154.1"/>
    </source>
</evidence>
<feature type="compositionally biased region" description="Basic and acidic residues" evidence="17">
    <location>
        <begin position="825"/>
        <end position="859"/>
    </location>
</feature>
<dbReference type="Proteomes" id="UP000005275">
    <property type="component" value="Chromosome"/>
</dbReference>
<feature type="compositionally biased region" description="Polar residues" evidence="17">
    <location>
        <begin position="902"/>
        <end position="911"/>
    </location>
</feature>
<evidence type="ECO:0000256" key="14">
    <source>
        <dbReference type="ARBA" id="ARBA00022884"/>
    </source>
</evidence>
<dbReference type="GO" id="GO:0006364">
    <property type="term" value="P:rRNA processing"/>
    <property type="evidence" value="ECO:0007669"/>
    <property type="project" value="UniProtKB-UniRule"/>
</dbReference>
<dbReference type="GO" id="GO:0008995">
    <property type="term" value="F:ribonuclease E activity"/>
    <property type="evidence" value="ECO:0007669"/>
    <property type="project" value="UniProtKB-EC"/>
</dbReference>
<feature type="region of interest" description="Disordered" evidence="17">
    <location>
        <begin position="490"/>
        <end position="1008"/>
    </location>
</feature>
<dbReference type="GO" id="GO:0009898">
    <property type="term" value="C:cytoplasmic side of plasma membrane"/>
    <property type="evidence" value="ECO:0007669"/>
    <property type="project" value="UniProtKB-UniRule"/>
</dbReference>
<dbReference type="InterPro" id="IPR048583">
    <property type="entry name" value="RNase_E_G_thioredoxin-like"/>
</dbReference>
<keyword evidence="9 16" id="KW-0699">rRNA-binding</keyword>
<evidence type="ECO:0000256" key="10">
    <source>
        <dbReference type="ARBA" id="ARBA00022759"/>
    </source>
</evidence>
<dbReference type="HAMAP" id="MF_00970">
    <property type="entry name" value="RNase_E"/>
    <property type="match status" value="1"/>
</dbReference>
<dbReference type="InterPro" id="IPR004659">
    <property type="entry name" value="RNase_E/G"/>
</dbReference>
<dbReference type="STRING" id="765910.MARPU_04110"/>
<dbReference type="InterPro" id="IPR019307">
    <property type="entry name" value="RNA-bd_AU-1/RNase_E/G"/>
</dbReference>
<keyword evidence="14 16" id="KW-0694">RNA-binding</keyword>
<evidence type="ECO:0000256" key="7">
    <source>
        <dbReference type="ARBA" id="ARBA00022722"/>
    </source>
</evidence>
<keyword evidence="20" id="KW-1185">Reference proteome</keyword>
<feature type="binding site" evidence="16">
    <location>
        <position position="404"/>
    </location>
    <ligand>
        <name>Zn(2+)</name>
        <dbReference type="ChEBI" id="CHEBI:29105"/>
        <note>ligand shared between dimeric partners</note>
    </ligand>
</feature>
<evidence type="ECO:0000256" key="4">
    <source>
        <dbReference type="ARBA" id="ARBA00022519"/>
    </source>
</evidence>
<feature type="compositionally biased region" description="Basic residues" evidence="17">
    <location>
        <begin position="732"/>
        <end position="745"/>
    </location>
</feature>
<sequence length="1008" mass="111189">MKRMLINATQPEELRVATVDGQLLYNLDIESPGRELKKANIYKGTITRVEPSLEAAFVDYGAERHGFLPLKEIARAYFEPDSVKPGSRINIKEAVREGREVVVQIDKEERGNKGAALTTFISLAGRYLVLMPNNPRAGGVSRRIEGQDRSELRDAMSQLEIPEDMGLIVRTAGVGKSVEELQWDLDYLLQLWKAIETSGEQRKAPFLIYQESDVIIRSIRDYLRADIGEIVIDDPAVYERAETFIRQVMPQNIKKLRRYDDEVPLFTRYQIETQIESAFQREVRLPSGGSIVIDHGEALTAIDINSARATKGADIEETALNTNLEAADEIARQLRLRDLGGLFVIDFIDMTPPKNQREVENRLREALKQDRARVQVARISRFGLLEMSRQRLRPSLGESSQQVCPRCKGQGTIRGVDSLGLSILRVIEEEAMKDNTQRILAHLPVSVATFLLNEKRRTIVDIEQRQEVEILLVPNEHLLTPDYQIERIRTQDVTKQDEGRQSYEIAAAPPEPEAESRYTRLTTPPRIEEPAVKQVAPTTPAPQQRPTPQRTTPKTPVGLQEPERSEPESLLKRIWTGLFAPRQIEAPASPRSEPSRQSERGHAKPRSEGEGGKSRERKRTAAEGRGGEGEEGGRGARNGEGRNRRSSTRNRPRRNENGGRTAKGKGGDERTREPQQRQGGEPTPPRGETDAALEHSKRAPEVKAEQPAPETTKGNGENTTPQQDGGGDRPRSPRRRRGGRNRRRSNPANGGVEQSNGNERERTSDESQVEQNATAEASSPETRHSPQALLPPPQTGAEAKQSDRNRSATRPKSEPSRNPSNAETAKPEGAKDKPRAETAKPEGVKDKPSTETAKPEGAKGKPSTETAKPEGAKGKPSTETAKPEGVKDKPSTETAKPESTKEQSSTETARSQAAEDKQGTAATKPKAAETHPAPSARSERGEHKSAATTNSEPTRDGQPASPPEPRSQTIPGAASKPATEQPAPAPERAPRSAAAVESEKRITQEDGD</sequence>
<evidence type="ECO:0000256" key="8">
    <source>
        <dbReference type="ARBA" id="ARBA00022723"/>
    </source>
</evidence>
<feature type="compositionally biased region" description="Basic and acidic residues" evidence="17">
    <location>
        <begin position="997"/>
        <end position="1008"/>
    </location>
</feature>
<dbReference type="PANTHER" id="PTHR30001">
    <property type="entry name" value="RIBONUCLEASE"/>
    <property type="match status" value="1"/>
</dbReference>
<dbReference type="GO" id="GO:0006402">
    <property type="term" value="P:mRNA catabolic process"/>
    <property type="evidence" value="ECO:0007669"/>
    <property type="project" value="UniProtKB-UniRule"/>
</dbReference>
<keyword evidence="7 16" id="KW-0540">Nuclease</keyword>
<feature type="compositionally biased region" description="Basic and acidic residues" evidence="17">
    <location>
        <begin position="490"/>
        <end position="501"/>
    </location>
</feature>
<evidence type="ECO:0000256" key="12">
    <source>
        <dbReference type="ARBA" id="ARBA00022833"/>
    </source>
</evidence>
<keyword evidence="11 16" id="KW-0378">Hydrolase</keyword>
<dbReference type="Gene3D" id="3.40.1260.20">
    <property type="entry name" value="Ribonuclease E, catalytic domain"/>
    <property type="match status" value="1"/>
</dbReference>
<evidence type="ECO:0000256" key="16">
    <source>
        <dbReference type="HAMAP-Rule" id="MF_00970"/>
    </source>
</evidence>
<dbReference type="HOGENOM" id="CLU_003468_0_0_6"/>
<feature type="compositionally biased region" description="Basic and acidic residues" evidence="17">
    <location>
        <begin position="687"/>
        <end position="704"/>
    </location>
</feature>
<dbReference type="GO" id="GO:0000287">
    <property type="term" value="F:magnesium ion binding"/>
    <property type="evidence" value="ECO:0007669"/>
    <property type="project" value="UniProtKB-UniRule"/>
</dbReference>
<keyword evidence="10 16" id="KW-0255">Endonuclease</keyword>
<evidence type="ECO:0000256" key="6">
    <source>
        <dbReference type="ARBA" id="ARBA00022694"/>
    </source>
</evidence>
<feature type="binding site" evidence="16">
    <location>
        <position position="303"/>
    </location>
    <ligand>
        <name>Mg(2+)</name>
        <dbReference type="ChEBI" id="CHEBI:18420"/>
        <note>catalytic</note>
    </ligand>
</feature>
<accession>W0E1R6</accession>
<keyword evidence="4 16" id="KW-0997">Cell inner membrane</keyword>
<feature type="compositionally biased region" description="Basic and acidic residues" evidence="17">
    <location>
        <begin position="665"/>
        <end position="675"/>
    </location>
</feature>
<organism evidence="19 20">
    <name type="scientific">Marichromatium purpuratum 984</name>
    <dbReference type="NCBI Taxonomy" id="765910"/>
    <lineage>
        <taxon>Bacteria</taxon>
        <taxon>Pseudomonadati</taxon>
        <taxon>Pseudomonadota</taxon>
        <taxon>Gammaproteobacteria</taxon>
        <taxon>Chromatiales</taxon>
        <taxon>Chromatiaceae</taxon>
        <taxon>Marichromatium</taxon>
    </lineage>
</organism>
<evidence type="ECO:0000313" key="20">
    <source>
        <dbReference type="Proteomes" id="UP000005275"/>
    </source>
</evidence>
<dbReference type="CDD" id="cd04453">
    <property type="entry name" value="S1_RNase_E"/>
    <property type="match status" value="1"/>
</dbReference>
<feature type="binding site" evidence="16">
    <location>
        <position position="407"/>
    </location>
    <ligand>
        <name>Zn(2+)</name>
        <dbReference type="ChEBI" id="CHEBI:29105"/>
        <note>ligand shared between dimeric partners</note>
    </ligand>
</feature>
<keyword evidence="13 16" id="KW-0460">Magnesium</keyword>
<dbReference type="NCBIfam" id="TIGR00757">
    <property type="entry name" value="RNaseEG"/>
    <property type="match status" value="1"/>
</dbReference>
<dbReference type="Gene3D" id="2.40.50.140">
    <property type="entry name" value="Nucleic acid-binding proteins"/>
    <property type="match status" value="1"/>
</dbReference>
<comment type="similarity">
    <text evidence="1">Belongs to the RNase E/G family. RNase G subfamily.</text>
</comment>
<evidence type="ECO:0000256" key="5">
    <source>
        <dbReference type="ARBA" id="ARBA00022552"/>
    </source>
</evidence>
<dbReference type="SUPFAM" id="SSF50249">
    <property type="entry name" value="Nucleic acid-binding proteins"/>
    <property type="match status" value="1"/>
</dbReference>
<dbReference type="InterPro" id="IPR012340">
    <property type="entry name" value="NA-bd_OB-fold"/>
</dbReference>
<keyword evidence="3 16" id="KW-0963">Cytoplasm</keyword>
<dbReference type="NCBIfam" id="NF008074">
    <property type="entry name" value="PRK10811.1"/>
    <property type="match status" value="1"/>
</dbReference>
<comment type="catalytic activity">
    <reaction evidence="16">
        <text>Endonucleolytic cleavage of single-stranded RNA in A- and U-rich regions.</text>
        <dbReference type="EC" id="3.1.26.12"/>
    </reaction>
</comment>
<comment type="cofactor">
    <cofactor evidence="16">
        <name>Mg(2+)</name>
        <dbReference type="ChEBI" id="CHEBI:18420"/>
    </cofactor>
    <text evidence="16">Binds 1 Mg(2+) ion per subunit.</text>
</comment>
<evidence type="ECO:0000256" key="17">
    <source>
        <dbReference type="SAM" id="MobiDB-lite"/>
    </source>
</evidence>
<evidence type="ECO:0000256" key="13">
    <source>
        <dbReference type="ARBA" id="ARBA00022842"/>
    </source>
</evidence>
<feature type="binding site" evidence="16">
    <location>
        <position position="346"/>
    </location>
    <ligand>
        <name>Mg(2+)</name>
        <dbReference type="ChEBI" id="CHEBI:18420"/>
        <note>catalytic</note>
    </ligand>
</feature>
<feature type="compositionally biased region" description="Low complexity" evidence="17">
    <location>
        <begin position="546"/>
        <end position="557"/>
    </location>
</feature>
<dbReference type="SMART" id="SM00316">
    <property type="entry name" value="S1"/>
    <property type="match status" value="1"/>
</dbReference>
<dbReference type="KEGG" id="mpur:MARPU_04110"/>
<evidence type="ECO:0000256" key="15">
    <source>
        <dbReference type="ARBA" id="ARBA00023136"/>
    </source>
</evidence>
<keyword evidence="15 16" id="KW-0472">Membrane</keyword>
<keyword evidence="12 16" id="KW-0862">Zinc</keyword>
<dbReference type="PROSITE" id="PS50126">
    <property type="entry name" value="S1"/>
    <property type="match status" value="1"/>
</dbReference>
<dbReference type="InterPro" id="IPR028878">
    <property type="entry name" value="RNase_E"/>
</dbReference>
<feature type="compositionally biased region" description="Basic and acidic residues" evidence="17">
    <location>
        <begin position="561"/>
        <end position="571"/>
    </location>
</feature>
<name>W0E1R6_MARPU</name>
<dbReference type="EC" id="3.1.26.12" evidence="16"/>
<dbReference type="EMBL" id="CP007031">
    <property type="protein sequence ID" value="AHF03154.1"/>
    <property type="molecule type" value="Genomic_DNA"/>
</dbReference>
<dbReference type="eggNOG" id="COG1530">
    <property type="taxonomic scope" value="Bacteria"/>
</dbReference>
<dbReference type="OrthoDB" id="9804278at2"/>
<feature type="compositionally biased region" description="Basic and acidic residues" evidence="17">
    <location>
        <begin position="800"/>
        <end position="815"/>
    </location>
</feature>
<keyword evidence="6 16" id="KW-0819">tRNA processing</keyword>
<feature type="compositionally biased region" description="Basic and acidic residues" evidence="17">
    <location>
        <begin position="593"/>
        <end position="643"/>
    </location>
</feature>
<comment type="subunit">
    <text evidence="16">Component of the RNA degradosome, which is a multiprotein complex involved in RNA processing and mRNA degradation. Within the RNA degradosome, RNase E assembles into a homotetramer formed by a dimer of dimers.</text>
</comment>
<feature type="compositionally biased region" description="Polar residues" evidence="17">
    <location>
        <begin position="769"/>
        <end position="780"/>
    </location>
</feature>
<keyword evidence="8 16" id="KW-0479">Metal-binding</keyword>
<dbReference type="GO" id="GO:0005737">
    <property type="term" value="C:cytoplasm"/>
    <property type="evidence" value="ECO:0007669"/>
    <property type="project" value="UniProtKB-SubCell"/>
</dbReference>
<feature type="domain" description="S1 motif" evidence="18">
    <location>
        <begin position="39"/>
        <end position="120"/>
    </location>
</feature>
<dbReference type="AlphaFoldDB" id="W0E1R6"/>
<reference evidence="19 20" key="1">
    <citation type="submission" date="2013-12" db="EMBL/GenBank/DDBJ databases">
        <authorList>
            <consortium name="DOE Joint Genome Institute"/>
            <person name="Bryant D.A."/>
            <person name="Huntemann M."/>
            <person name="Han J."/>
            <person name="Chen A."/>
            <person name="Kyrpides N."/>
            <person name="Mavromatis K."/>
            <person name="Markowitz V."/>
            <person name="Palaniappan K."/>
            <person name="Ivanova N."/>
            <person name="Schaumberg A."/>
            <person name="Pati A."/>
            <person name="Liolios K."/>
            <person name="Nordberg H.P."/>
            <person name="Cantor M.N."/>
            <person name="Hua S.X."/>
            <person name="Woyke T."/>
        </authorList>
    </citation>
    <scope>NUCLEOTIDE SEQUENCE [LARGE SCALE GENOMIC DNA]</scope>
    <source>
        <strain evidence="19 20">984</strain>
    </source>
</reference>
<comment type="cofactor">
    <cofactor evidence="16">
        <name>Zn(2+)</name>
        <dbReference type="ChEBI" id="CHEBI:29105"/>
    </cofactor>
    <text evidence="16">Binds 2 Zn(2+) ions per homotetramer.</text>
</comment>
<dbReference type="FunFam" id="2.40.50.140:FF:000040">
    <property type="entry name" value="Ribonuclease E"/>
    <property type="match status" value="1"/>
</dbReference>
<feature type="region of interest" description="Required for zinc-mediated homotetramerization and catalytic activity" evidence="16">
    <location>
        <begin position="404"/>
        <end position="407"/>
    </location>
</feature>
<dbReference type="Pfam" id="PF20833">
    <property type="entry name" value="RNase_E_G_Thio"/>
    <property type="match status" value="1"/>
</dbReference>
<keyword evidence="5 16" id="KW-0698">rRNA processing</keyword>
<dbReference type="InterPro" id="IPR003029">
    <property type="entry name" value="S1_domain"/>
</dbReference>
<feature type="compositionally biased region" description="Basic and acidic residues" evidence="17">
    <location>
        <begin position="881"/>
        <end position="901"/>
    </location>
</feature>
<keyword evidence="16" id="KW-0820">tRNA-binding</keyword>
<dbReference type="GO" id="GO:0008033">
    <property type="term" value="P:tRNA processing"/>
    <property type="evidence" value="ECO:0007669"/>
    <property type="project" value="UniProtKB-UniRule"/>
</dbReference>
<evidence type="ECO:0000256" key="2">
    <source>
        <dbReference type="ARBA" id="ARBA00022475"/>
    </source>
</evidence>
<evidence type="ECO:0000256" key="1">
    <source>
        <dbReference type="ARBA" id="ARBA00005663"/>
    </source>
</evidence>
<feature type="compositionally biased region" description="Polar residues" evidence="17">
    <location>
        <begin position="712"/>
        <end position="723"/>
    </location>
</feature>
<dbReference type="Pfam" id="PF00575">
    <property type="entry name" value="S1"/>
    <property type="match status" value="1"/>
</dbReference>
<evidence type="ECO:0000256" key="9">
    <source>
        <dbReference type="ARBA" id="ARBA00022730"/>
    </source>
</evidence>
<comment type="subcellular location">
    <subcellularLocation>
        <location evidence="16">Cytoplasm</location>
    </subcellularLocation>
    <subcellularLocation>
        <location evidence="16">Cell inner membrane</location>
        <topology evidence="16">Peripheral membrane protein</topology>
        <orientation evidence="16">Cytoplasmic side</orientation>
    </subcellularLocation>
</comment>
<dbReference type="GO" id="GO:0000049">
    <property type="term" value="F:tRNA binding"/>
    <property type="evidence" value="ECO:0007669"/>
    <property type="project" value="UniProtKB-KW"/>
</dbReference>
<keyword evidence="2 16" id="KW-1003">Cell membrane</keyword>
<dbReference type="GO" id="GO:0008270">
    <property type="term" value="F:zinc ion binding"/>
    <property type="evidence" value="ECO:0007669"/>
    <property type="project" value="UniProtKB-UniRule"/>
</dbReference>
<dbReference type="RefSeq" id="WP_005224401.1">
    <property type="nucleotide sequence ID" value="NZ_CP007031.1"/>
</dbReference>
<protein>
    <recommendedName>
        <fullName evidence="16">Ribonuclease E</fullName>
        <shortName evidence="16">RNase E</shortName>
        <ecNumber evidence="16">3.1.26.12</ecNumber>
    </recommendedName>
</protein>
<evidence type="ECO:0000259" key="18">
    <source>
        <dbReference type="PROSITE" id="PS50126"/>
    </source>
</evidence>
<evidence type="ECO:0000256" key="11">
    <source>
        <dbReference type="ARBA" id="ARBA00022801"/>
    </source>
</evidence>